<organism evidence="1 2">
    <name type="scientific">Cercophora newfieldiana</name>
    <dbReference type="NCBI Taxonomy" id="92897"/>
    <lineage>
        <taxon>Eukaryota</taxon>
        <taxon>Fungi</taxon>
        <taxon>Dikarya</taxon>
        <taxon>Ascomycota</taxon>
        <taxon>Pezizomycotina</taxon>
        <taxon>Sordariomycetes</taxon>
        <taxon>Sordariomycetidae</taxon>
        <taxon>Sordariales</taxon>
        <taxon>Lasiosphaeriaceae</taxon>
        <taxon>Cercophora</taxon>
    </lineage>
</organism>
<dbReference type="EMBL" id="JAULSV010000003">
    <property type="protein sequence ID" value="KAK0649733.1"/>
    <property type="molecule type" value="Genomic_DNA"/>
</dbReference>
<dbReference type="AlphaFoldDB" id="A0AA40CUG9"/>
<protein>
    <submittedName>
        <fullName evidence="1">Uncharacterized protein</fullName>
    </submittedName>
</protein>
<evidence type="ECO:0000313" key="2">
    <source>
        <dbReference type="Proteomes" id="UP001174936"/>
    </source>
</evidence>
<sequence length="551" mass="62233">MEKMPVEIIERICANLCLHCQSASPFVHQDTPDPIEDKSALASFSASCSSLQAIVQPIVFHYYSMGHAFNHTRAVDPERYDTLPLFLRSVIERPDLALCVRSLQLVSTTPIPFRNSTLDTPLLQILNAASRRFGLGDGDMIPPTEAEWKRMVWQDGIPDDMPLILIAKQEELFDTRMAHWLQELALMLLPSVASLFLTRSGVRTQYHCLAKNAQSPVPAARATLPALKRAILTGDTYAPWHIAHAASLFEAAPNLEELCALDCGHERASPGEEIFMPGYQDRSWNFPVAANLRRLLIEDITLEELKRLLVFCPALEELHYRKSKVTNWSATHNERRFCRQVSDALAPVANALRVLVLAYKTETQQGRFTHTPHRYEDSLLKDITDPISTLANLTRLETLILEQASLYPVAARAYWDHQHLAGLDDDDIDPRLADILPSSIRRLSITHVYRSFRKEMQQLVAAAPTRFPQLEVVSISAVRPPSSRFHEQVKRDWETVSWFFERSNIRLHLSAQTDEADRLRGAEDTKALLVLKKPVRLFLTGGSAFGGASEH</sequence>
<comment type="caution">
    <text evidence="1">The sequence shown here is derived from an EMBL/GenBank/DDBJ whole genome shotgun (WGS) entry which is preliminary data.</text>
</comment>
<evidence type="ECO:0000313" key="1">
    <source>
        <dbReference type="EMBL" id="KAK0649733.1"/>
    </source>
</evidence>
<dbReference type="Proteomes" id="UP001174936">
    <property type="component" value="Unassembled WGS sequence"/>
</dbReference>
<keyword evidence="2" id="KW-1185">Reference proteome</keyword>
<gene>
    <name evidence="1" type="ORF">B0T16DRAFT_410627</name>
</gene>
<name>A0AA40CUG9_9PEZI</name>
<reference evidence="1" key="1">
    <citation type="submission" date="2023-06" db="EMBL/GenBank/DDBJ databases">
        <title>Genome-scale phylogeny and comparative genomics of the fungal order Sordariales.</title>
        <authorList>
            <consortium name="Lawrence Berkeley National Laboratory"/>
            <person name="Hensen N."/>
            <person name="Bonometti L."/>
            <person name="Westerberg I."/>
            <person name="Brannstrom I.O."/>
            <person name="Guillou S."/>
            <person name="Cros-Aarteil S."/>
            <person name="Calhoun S."/>
            <person name="Haridas S."/>
            <person name="Kuo A."/>
            <person name="Mondo S."/>
            <person name="Pangilinan J."/>
            <person name="Riley R."/>
            <person name="Labutti K."/>
            <person name="Andreopoulos B."/>
            <person name="Lipzen A."/>
            <person name="Chen C."/>
            <person name="Yanf M."/>
            <person name="Daum C."/>
            <person name="Ng V."/>
            <person name="Clum A."/>
            <person name="Steindorff A."/>
            <person name="Ohm R."/>
            <person name="Martin F."/>
            <person name="Silar P."/>
            <person name="Natvig D."/>
            <person name="Lalanne C."/>
            <person name="Gautier V."/>
            <person name="Ament-Velasquez S.L."/>
            <person name="Kruys A."/>
            <person name="Hutchinson M.I."/>
            <person name="Powell A.J."/>
            <person name="Barry K."/>
            <person name="Miller A.N."/>
            <person name="Grigoriev I.V."/>
            <person name="Debuchy R."/>
            <person name="Gladieux P."/>
            <person name="Thoren M.H."/>
            <person name="Johannesson H."/>
        </authorList>
    </citation>
    <scope>NUCLEOTIDE SEQUENCE</scope>
    <source>
        <strain evidence="1">SMH2532-1</strain>
    </source>
</reference>
<proteinExistence type="predicted"/>
<accession>A0AA40CUG9</accession>